<dbReference type="PANTHER" id="PTHR15641">
    <property type="entry name" value="ELONGATOR COMPLEX PROTEIN 5"/>
    <property type="match status" value="1"/>
</dbReference>
<dbReference type="Pfam" id="PF10483">
    <property type="entry name" value="Elong_Iki1"/>
    <property type="match status" value="2"/>
</dbReference>
<evidence type="ECO:0000256" key="7">
    <source>
        <dbReference type="ARBA" id="ARBA00022694"/>
    </source>
</evidence>
<comment type="similarity">
    <text evidence="4">Belongs to the ELP5 family.</text>
</comment>
<reference evidence="9" key="1">
    <citation type="submission" date="2022-03" db="EMBL/GenBank/DDBJ databases">
        <authorList>
            <person name="Martin C."/>
        </authorList>
    </citation>
    <scope>NUCLEOTIDE SEQUENCE</scope>
</reference>
<dbReference type="GO" id="GO:0033588">
    <property type="term" value="C:elongator holoenzyme complex"/>
    <property type="evidence" value="ECO:0007669"/>
    <property type="project" value="InterPro"/>
</dbReference>
<dbReference type="Gene3D" id="3.40.50.300">
    <property type="entry name" value="P-loop containing nucleotide triphosphate hydrolases"/>
    <property type="match status" value="1"/>
</dbReference>
<dbReference type="GO" id="GO:0002098">
    <property type="term" value="P:tRNA wobble uridine modification"/>
    <property type="evidence" value="ECO:0007669"/>
    <property type="project" value="InterPro"/>
</dbReference>
<evidence type="ECO:0000256" key="3">
    <source>
        <dbReference type="ARBA" id="ARBA00005043"/>
    </source>
</evidence>
<evidence type="ECO:0000313" key="9">
    <source>
        <dbReference type="EMBL" id="CAH1782510.1"/>
    </source>
</evidence>
<dbReference type="PANTHER" id="PTHR15641:SF1">
    <property type="entry name" value="ELONGATOR COMPLEX PROTEIN 5"/>
    <property type="match status" value="1"/>
</dbReference>
<dbReference type="OrthoDB" id="166907at2759"/>
<keyword evidence="10" id="KW-1185">Reference proteome</keyword>
<keyword evidence="7" id="KW-0819">tRNA processing</keyword>
<evidence type="ECO:0000256" key="4">
    <source>
        <dbReference type="ARBA" id="ARBA00009567"/>
    </source>
</evidence>
<sequence>MIEDIIKGKESSRIIVIKDNVDCCSRYLLKSICVHLQNHMDSVHMLKTEFSENLYKSSSLTNLPSIKIHDWSMDPLGWNQPRVTFESNLHTYFGDILAKSQTQQKVAVVVDAISSLIQTQGIVKICQQIQSLKNDRFPNTELTKIVLVVHEDLHESLAALDYTASTIIYISHATPSQSICDTLHKRPSGKVKRSNELLIFGIDGEISSAQEISQDEKEKETEEDVDPAANLTFNLSLKDSEKKAREQLQLPYMFHQQGAVKSGPATSVTPGTGQIYYECDDVDDFDEEDPDDDLNI</sequence>
<name>A0A8S4NP79_OWEFU</name>
<gene>
    <name evidence="9" type="ORF">OFUS_LOCUS8952</name>
</gene>
<evidence type="ECO:0000313" key="10">
    <source>
        <dbReference type="Proteomes" id="UP000749559"/>
    </source>
</evidence>
<dbReference type="Proteomes" id="UP000749559">
    <property type="component" value="Unassembled WGS sequence"/>
</dbReference>
<organism evidence="9 10">
    <name type="scientific">Owenia fusiformis</name>
    <name type="common">Polychaete worm</name>
    <dbReference type="NCBI Taxonomy" id="6347"/>
    <lineage>
        <taxon>Eukaryota</taxon>
        <taxon>Metazoa</taxon>
        <taxon>Spiralia</taxon>
        <taxon>Lophotrochozoa</taxon>
        <taxon>Annelida</taxon>
        <taxon>Polychaeta</taxon>
        <taxon>Sedentaria</taxon>
        <taxon>Canalipalpata</taxon>
        <taxon>Sabellida</taxon>
        <taxon>Oweniida</taxon>
        <taxon>Oweniidae</taxon>
        <taxon>Owenia</taxon>
    </lineage>
</organism>
<keyword evidence="6" id="KW-0963">Cytoplasm</keyword>
<dbReference type="InterPro" id="IPR019519">
    <property type="entry name" value="Elp5"/>
</dbReference>
<dbReference type="AlphaFoldDB" id="A0A8S4NP79"/>
<evidence type="ECO:0000256" key="8">
    <source>
        <dbReference type="ARBA" id="ARBA00023242"/>
    </source>
</evidence>
<evidence type="ECO:0000256" key="6">
    <source>
        <dbReference type="ARBA" id="ARBA00022490"/>
    </source>
</evidence>
<keyword evidence="8" id="KW-0539">Nucleus</keyword>
<accession>A0A8S4NP79</accession>
<evidence type="ECO:0000256" key="5">
    <source>
        <dbReference type="ARBA" id="ARBA00020264"/>
    </source>
</evidence>
<evidence type="ECO:0000256" key="1">
    <source>
        <dbReference type="ARBA" id="ARBA00004123"/>
    </source>
</evidence>
<dbReference type="EMBL" id="CAIIXF020000005">
    <property type="protein sequence ID" value="CAH1782510.1"/>
    <property type="molecule type" value="Genomic_DNA"/>
</dbReference>
<dbReference type="GO" id="GO:0000049">
    <property type="term" value="F:tRNA binding"/>
    <property type="evidence" value="ECO:0007669"/>
    <property type="project" value="TreeGrafter"/>
</dbReference>
<proteinExistence type="inferred from homology"/>
<comment type="caution">
    <text evidence="9">The sequence shown here is derived from an EMBL/GenBank/DDBJ whole genome shotgun (WGS) entry which is preliminary data.</text>
</comment>
<comment type="subcellular location">
    <subcellularLocation>
        <location evidence="2">Cytoplasm</location>
    </subcellularLocation>
    <subcellularLocation>
        <location evidence="1">Nucleus</location>
    </subcellularLocation>
</comment>
<comment type="pathway">
    <text evidence="3">tRNA modification; 5-methoxycarbonylmethyl-2-thiouridine-tRNA biosynthesis.</text>
</comment>
<dbReference type="GO" id="GO:0005634">
    <property type="term" value="C:nucleus"/>
    <property type="evidence" value="ECO:0007669"/>
    <property type="project" value="UniProtKB-SubCell"/>
</dbReference>
<protein>
    <recommendedName>
        <fullName evidence="5">Elongator complex protein 5</fullName>
    </recommendedName>
</protein>
<evidence type="ECO:0000256" key="2">
    <source>
        <dbReference type="ARBA" id="ARBA00004496"/>
    </source>
</evidence>
<dbReference type="CDD" id="cd19496">
    <property type="entry name" value="Elp5"/>
    <property type="match status" value="1"/>
</dbReference>
<dbReference type="GO" id="GO:0005829">
    <property type="term" value="C:cytosol"/>
    <property type="evidence" value="ECO:0007669"/>
    <property type="project" value="TreeGrafter"/>
</dbReference>
<dbReference type="InterPro" id="IPR027417">
    <property type="entry name" value="P-loop_NTPase"/>
</dbReference>